<evidence type="ECO:0000259" key="7">
    <source>
        <dbReference type="Pfam" id="PF17681"/>
    </source>
</evidence>
<comment type="similarity">
    <text evidence="1 5">Belongs to the TUBGCP family.</text>
</comment>
<comment type="subcellular location">
    <subcellularLocation>
        <location evidence="5">Cytoplasm</location>
        <location evidence="5">Cytoskeleton</location>
        <location evidence="5">Microtubule organizing center</location>
    </subcellularLocation>
</comment>
<feature type="domain" description="Gamma tubulin complex component protein N-terminal" evidence="7">
    <location>
        <begin position="153"/>
        <end position="337"/>
    </location>
</feature>
<evidence type="ECO:0000313" key="8">
    <source>
        <dbReference type="EMBL" id="KAF9760771.1"/>
    </source>
</evidence>
<keyword evidence="4 5" id="KW-0206">Cytoskeleton</keyword>
<dbReference type="GO" id="GO:0000922">
    <property type="term" value="C:spindle pole"/>
    <property type="evidence" value="ECO:0007669"/>
    <property type="project" value="InterPro"/>
</dbReference>
<evidence type="ECO:0000256" key="2">
    <source>
        <dbReference type="ARBA" id="ARBA00022490"/>
    </source>
</evidence>
<dbReference type="InterPro" id="IPR007259">
    <property type="entry name" value="GCP"/>
</dbReference>
<dbReference type="GO" id="GO:0051321">
    <property type="term" value="P:meiotic cell cycle"/>
    <property type="evidence" value="ECO:0007669"/>
    <property type="project" value="TreeGrafter"/>
</dbReference>
<dbReference type="PANTHER" id="PTHR19302">
    <property type="entry name" value="GAMMA TUBULIN COMPLEX PROTEIN"/>
    <property type="match status" value="1"/>
</dbReference>
<accession>A0A9P6KXL6</accession>
<dbReference type="Pfam" id="PF04130">
    <property type="entry name" value="GCP_C_terminal"/>
    <property type="match status" value="1"/>
</dbReference>
<keyword evidence="2 5" id="KW-0963">Cytoplasm</keyword>
<proteinExistence type="inferred from homology"/>
<evidence type="ECO:0000313" key="9">
    <source>
        <dbReference type="Proteomes" id="UP000740883"/>
    </source>
</evidence>
<evidence type="ECO:0000256" key="1">
    <source>
        <dbReference type="ARBA" id="ARBA00010337"/>
    </source>
</evidence>
<dbReference type="OrthoDB" id="2196203at2759"/>
<dbReference type="EMBL" id="SBJO01000525">
    <property type="protein sequence ID" value="KAF9760771.1"/>
    <property type="molecule type" value="Genomic_DNA"/>
</dbReference>
<dbReference type="GO" id="GO:0005874">
    <property type="term" value="C:microtubule"/>
    <property type="evidence" value="ECO:0007669"/>
    <property type="project" value="UniProtKB-KW"/>
</dbReference>
<feature type="domain" description="Gamma tubulin complex component C-terminal" evidence="6">
    <location>
        <begin position="378"/>
        <end position="559"/>
    </location>
</feature>
<organism evidence="8 9">
    <name type="scientific">Nosema granulosis</name>
    <dbReference type="NCBI Taxonomy" id="83296"/>
    <lineage>
        <taxon>Eukaryota</taxon>
        <taxon>Fungi</taxon>
        <taxon>Fungi incertae sedis</taxon>
        <taxon>Microsporidia</taxon>
        <taxon>Nosematidae</taxon>
        <taxon>Nosema</taxon>
    </lineage>
</organism>
<protein>
    <recommendedName>
        <fullName evidence="5">Spindle pole body component</fullName>
    </recommendedName>
</protein>
<dbReference type="GO" id="GO:0051011">
    <property type="term" value="F:microtubule minus-end binding"/>
    <property type="evidence" value="ECO:0007669"/>
    <property type="project" value="TreeGrafter"/>
</dbReference>
<evidence type="ECO:0000256" key="4">
    <source>
        <dbReference type="ARBA" id="ARBA00023212"/>
    </source>
</evidence>
<dbReference type="GO" id="GO:0005816">
    <property type="term" value="C:spindle pole body"/>
    <property type="evidence" value="ECO:0007669"/>
    <property type="project" value="UniProtKB-ARBA"/>
</dbReference>
<dbReference type="Proteomes" id="UP000740883">
    <property type="component" value="Unassembled WGS sequence"/>
</dbReference>
<evidence type="ECO:0000256" key="5">
    <source>
        <dbReference type="RuleBase" id="RU363050"/>
    </source>
</evidence>
<dbReference type="AlphaFoldDB" id="A0A9P6KXL6"/>
<dbReference type="Gene3D" id="1.20.120.1900">
    <property type="entry name" value="Gamma-tubulin complex, C-terminal domain"/>
    <property type="match status" value="1"/>
</dbReference>
<dbReference type="GO" id="GO:0000930">
    <property type="term" value="C:gamma-tubulin complex"/>
    <property type="evidence" value="ECO:0007669"/>
    <property type="project" value="TreeGrafter"/>
</dbReference>
<gene>
    <name evidence="8" type="primary">Tubgcp3</name>
    <name evidence="8" type="ORF">NGRA_3025</name>
</gene>
<dbReference type="InterPro" id="IPR040457">
    <property type="entry name" value="GCP_C"/>
</dbReference>
<evidence type="ECO:0000256" key="3">
    <source>
        <dbReference type="ARBA" id="ARBA00022701"/>
    </source>
</evidence>
<dbReference type="GO" id="GO:0031122">
    <property type="term" value="P:cytoplasmic microtubule organization"/>
    <property type="evidence" value="ECO:0007669"/>
    <property type="project" value="TreeGrafter"/>
</dbReference>
<dbReference type="InterPro" id="IPR042241">
    <property type="entry name" value="GCP_C_sf"/>
</dbReference>
<keyword evidence="3 5" id="KW-0493">Microtubule</keyword>
<name>A0A9P6KXL6_9MICR</name>
<dbReference type="GO" id="GO:0000278">
    <property type="term" value="P:mitotic cell cycle"/>
    <property type="evidence" value="ECO:0007669"/>
    <property type="project" value="TreeGrafter"/>
</dbReference>
<sequence>MKKLVRQLVENIFRKSQKVPSELFIESLSRYTKTAPKKQIDEEYLKILLKRKSYHAFLIYENLKRNNPILELCYVLVSLSDTSTPIIVELTRNLKKASLGFKVSHYNDTKLVLLRGKIENHIYEIVFQIYQHSCIYRGLKDATGFPSMSMQYFNEIVLEELRAYESKVVEQEEELLSFYVGMYSSFLRLKIVHQIYECFKDNPKKPFEFLRLNFTSSQPFTQRIIQASAKHLNNCVKSLLSSGQFEDDFKEFFIEKRNSSTGVPHWETFTVVQENIPYFISVDTVEDILYTGRCISLLRWISSNYGFTELQCICPECCKKQQFDIKRQFNCYKENLSRIYEISNSLDLLNKGFASEVSTLVEIADSVVEEAFVRHFGLLEYIEGLRNVFLCGRADFLETIFHKLKEIKKLTKRSYGYVLDTALQDTVGYKNEFYSTVDVYLLENSSNFDNFTLFSNVPHPLSIVIGKETVFDLSKIFKFLWTIKRVEHLLRRARGVSSGPEKIKIISYINLLNRFYFFLFEEVISPSLASVVRTNRKRIAELQSNLKVAVRNILKKMYVDYENKLFYRFIKQLEEKLIDRVSKNTPFDDNEIQSILVNTKYHTPNEFIESMIFDISRI</sequence>
<keyword evidence="9" id="KW-1185">Reference proteome</keyword>
<dbReference type="GO" id="GO:0043015">
    <property type="term" value="F:gamma-tubulin binding"/>
    <property type="evidence" value="ECO:0007669"/>
    <property type="project" value="InterPro"/>
</dbReference>
<comment type="caution">
    <text evidence="8">The sequence shown here is derived from an EMBL/GenBank/DDBJ whole genome shotgun (WGS) entry which is preliminary data.</text>
</comment>
<reference evidence="8 9" key="1">
    <citation type="journal article" date="2020" name="Genome Biol. Evol.">
        <title>Comparative genomics of strictly vertically transmitted, feminizing microsporidia endosymbionts of amphipod crustaceans.</title>
        <authorList>
            <person name="Cormier A."/>
            <person name="Chebbi M.A."/>
            <person name="Giraud I."/>
            <person name="Wattier R."/>
            <person name="Teixeira M."/>
            <person name="Gilbert C."/>
            <person name="Rigaud T."/>
            <person name="Cordaux R."/>
        </authorList>
    </citation>
    <scope>NUCLEOTIDE SEQUENCE [LARGE SCALE GENOMIC DNA]</scope>
    <source>
        <strain evidence="8 9">Ou3-Ou53</strain>
    </source>
</reference>
<dbReference type="GO" id="GO:0007020">
    <property type="term" value="P:microtubule nucleation"/>
    <property type="evidence" value="ECO:0007669"/>
    <property type="project" value="InterPro"/>
</dbReference>
<evidence type="ECO:0000259" key="6">
    <source>
        <dbReference type="Pfam" id="PF04130"/>
    </source>
</evidence>
<dbReference type="Pfam" id="PF17681">
    <property type="entry name" value="GCP_N_terminal"/>
    <property type="match status" value="1"/>
</dbReference>
<dbReference type="InterPro" id="IPR041470">
    <property type="entry name" value="GCP_N"/>
</dbReference>
<dbReference type="GO" id="GO:0051225">
    <property type="term" value="P:spindle assembly"/>
    <property type="evidence" value="ECO:0007669"/>
    <property type="project" value="TreeGrafter"/>
</dbReference>